<evidence type="ECO:0000313" key="1">
    <source>
        <dbReference type="EMBL" id="KAF2252464.1"/>
    </source>
</evidence>
<organism evidence="1 2">
    <name type="scientific">Trematosphaeria pertusa</name>
    <dbReference type="NCBI Taxonomy" id="390896"/>
    <lineage>
        <taxon>Eukaryota</taxon>
        <taxon>Fungi</taxon>
        <taxon>Dikarya</taxon>
        <taxon>Ascomycota</taxon>
        <taxon>Pezizomycotina</taxon>
        <taxon>Dothideomycetes</taxon>
        <taxon>Pleosporomycetidae</taxon>
        <taxon>Pleosporales</taxon>
        <taxon>Massarineae</taxon>
        <taxon>Trematosphaeriaceae</taxon>
        <taxon>Trematosphaeria</taxon>
    </lineage>
</organism>
<gene>
    <name evidence="1" type="ORF">BU26DRAFT_257383</name>
</gene>
<name>A0A6A6IPI4_9PLEO</name>
<dbReference type="RefSeq" id="XP_033687468.1">
    <property type="nucleotide sequence ID" value="XM_033821217.1"/>
</dbReference>
<sequence length="160" mass="18228">MTLLAKGDMPRRREPVHFRKLRVCSHLRSLSLAMCHDIDFLCDSPVFNPVGISKPGYRYTTRKGDDLAMDSSVQAILLCGSFADRHRIVSRSLTPHPRPLATLLPKIVAEPFRAERSLGEAWKADSRLIEGMSSFVEPERRGLRDLLYVWIRMDPRVLNG</sequence>
<dbReference type="AlphaFoldDB" id="A0A6A6IPI4"/>
<dbReference type="Proteomes" id="UP000800094">
    <property type="component" value="Unassembled WGS sequence"/>
</dbReference>
<dbReference type="GeneID" id="54574547"/>
<reference evidence="1" key="1">
    <citation type="journal article" date="2020" name="Stud. Mycol.">
        <title>101 Dothideomycetes genomes: a test case for predicting lifestyles and emergence of pathogens.</title>
        <authorList>
            <person name="Haridas S."/>
            <person name="Albert R."/>
            <person name="Binder M."/>
            <person name="Bloem J."/>
            <person name="Labutti K."/>
            <person name="Salamov A."/>
            <person name="Andreopoulos B."/>
            <person name="Baker S."/>
            <person name="Barry K."/>
            <person name="Bills G."/>
            <person name="Bluhm B."/>
            <person name="Cannon C."/>
            <person name="Castanera R."/>
            <person name="Culley D."/>
            <person name="Daum C."/>
            <person name="Ezra D."/>
            <person name="Gonzalez J."/>
            <person name="Henrissat B."/>
            <person name="Kuo A."/>
            <person name="Liang C."/>
            <person name="Lipzen A."/>
            <person name="Lutzoni F."/>
            <person name="Magnuson J."/>
            <person name="Mondo S."/>
            <person name="Nolan M."/>
            <person name="Ohm R."/>
            <person name="Pangilinan J."/>
            <person name="Park H.-J."/>
            <person name="Ramirez L."/>
            <person name="Alfaro M."/>
            <person name="Sun H."/>
            <person name="Tritt A."/>
            <person name="Yoshinaga Y."/>
            <person name="Zwiers L.-H."/>
            <person name="Turgeon B."/>
            <person name="Goodwin S."/>
            <person name="Spatafora J."/>
            <person name="Crous P."/>
            <person name="Grigoriev I."/>
        </authorList>
    </citation>
    <scope>NUCLEOTIDE SEQUENCE</scope>
    <source>
        <strain evidence="1">CBS 122368</strain>
    </source>
</reference>
<keyword evidence="2" id="KW-1185">Reference proteome</keyword>
<evidence type="ECO:0000313" key="2">
    <source>
        <dbReference type="Proteomes" id="UP000800094"/>
    </source>
</evidence>
<proteinExistence type="predicted"/>
<protein>
    <submittedName>
        <fullName evidence="1">Uncharacterized protein</fullName>
    </submittedName>
</protein>
<dbReference type="EMBL" id="ML987192">
    <property type="protein sequence ID" value="KAF2252464.1"/>
    <property type="molecule type" value="Genomic_DNA"/>
</dbReference>
<accession>A0A6A6IPI4</accession>